<dbReference type="EMBL" id="LR743594">
    <property type="protein sequence ID" value="CAA2623780.1"/>
    <property type="molecule type" value="Genomic_DNA"/>
</dbReference>
<keyword evidence="6" id="KW-1185">Reference proteome</keyword>
<feature type="chain" id="PRO_5029560940" description="Pectinesterase inhibitor domain-containing protein" evidence="3">
    <location>
        <begin position="16"/>
        <end position="181"/>
    </location>
</feature>
<dbReference type="InterPro" id="IPR006501">
    <property type="entry name" value="Pectinesterase_inhib_dom"/>
</dbReference>
<evidence type="ECO:0000256" key="1">
    <source>
        <dbReference type="ARBA" id="ARBA00022729"/>
    </source>
</evidence>
<sequence>MELVHIPMILSLAAAVSVCDGAAGAATGIPGGGDVGFIRASCSFTLYPRVCERCLARYASAVKGSHCHLAGAASTRPSELPGQRQPWWAATLSGPPPPEPSAVGGGAPADGPAGTPNYAWRLSNLQTWVSAALTNEITCLDGVTRARVDPVVKATICGRIIGLKQMTSNALAFINHLAAGP</sequence>
<dbReference type="SUPFAM" id="SSF101148">
    <property type="entry name" value="Plant invertase/pectin methylesterase inhibitor"/>
    <property type="match status" value="1"/>
</dbReference>
<dbReference type="GO" id="GO:0004857">
    <property type="term" value="F:enzyme inhibitor activity"/>
    <property type="evidence" value="ECO:0007669"/>
    <property type="project" value="InterPro"/>
</dbReference>
<dbReference type="SMART" id="SM00856">
    <property type="entry name" value="PMEI"/>
    <property type="match status" value="1"/>
</dbReference>
<dbReference type="Pfam" id="PF04043">
    <property type="entry name" value="PMEI"/>
    <property type="match status" value="1"/>
</dbReference>
<protein>
    <recommendedName>
        <fullName evidence="4">Pectinesterase inhibitor domain-containing protein</fullName>
    </recommendedName>
</protein>
<gene>
    <name evidence="5" type="ORF">SI7747_07009696</name>
</gene>
<evidence type="ECO:0000256" key="2">
    <source>
        <dbReference type="SAM" id="MobiDB-lite"/>
    </source>
</evidence>
<dbReference type="Proteomes" id="UP001189122">
    <property type="component" value="Unassembled WGS sequence"/>
</dbReference>
<accession>A0A7I8J1N7</accession>
<dbReference type="AlphaFoldDB" id="A0A7I8J1N7"/>
<dbReference type="PANTHER" id="PTHR31080">
    <property type="entry name" value="PECTINESTERASE INHIBITOR-LIKE"/>
    <property type="match status" value="1"/>
</dbReference>
<dbReference type="CDD" id="cd15798">
    <property type="entry name" value="PMEI-like_3"/>
    <property type="match status" value="1"/>
</dbReference>
<evidence type="ECO:0000313" key="5">
    <source>
        <dbReference type="EMBL" id="CAA2623780.1"/>
    </source>
</evidence>
<dbReference type="InterPro" id="IPR035513">
    <property type="entry name" value="Invertase/methylesterase_inhib"/>
</dbReference>
<evidence type="ECO:0000259" key="4">
    <source>
        <dbReference type="SMART" id="SM00856"/>
    </source>
</evidence>
<name>A0A7I8J1N7_SPIIN</name>
<reference evidence="5 6" key="1">
    <citation type="submission" date="2019-12" db="EMBL/GenBank/DDBJ databases">
        <authorList>
            <person name="Scholz U."/>
            <person name="Mascher M."/>
            <person name="Fiebig A."/>
        </authorList>
    </citation>
    <scope>NUCLEOTIDE SEQUENCE</scope>
</reference>
<proteinExistence type="predicted"/>
<evidence type="ECO:0000256" key="3">
    <source>
        <dbReference type="SAM" id="SignalP"/>
    </source>
</evidence>
<dbReference type="EMBL" id="CACRZD030000007">
    <property type="protein sequence ID" value="CAA6663311.1"/>
    <property type="molecule type" value="Genomic_DNA"/>
</dbReference>
<keyword evidence="1 3" id="KW-0732">Signal</keyword>
<dbReference type="InterPro" id="IPR051955">
    <property type="entry name" value="PME_Inhibitor"/>
</dbReference>
<feature type="domain" description="Pectinesterase inhibitor" evidence="4">
    <location>
        <begin position="33"/>
        <end position="173"/>
    </location>
</feature>
<evidence type="ECO:0000313" key="6">
    <source>
        <dbReference type="Proteomes" id="UP001189122"/>
    </source>
</evidence>
<feature type="region of interest" description="Disordered" evidence="2">
    <location>
        <begin position="91"/>
        <end position="110"/>
    </location>
</feature>
<dbReference type="Gene3D" id="1.20.140.40">
    <property type="entry name" value="Invertase/pectin methylesterase inhibitor family protein"/>
    <property type="match status" value="1"/>
</dbReference>
<organism evidence="5">
    <name type="scientific">Spirodela intermedia</name>
    <name type="common">Intermediate duckweed</name>
    <dbReference type="NCBI Taxonomy" id="51605"/>
    <lineage>
        <taxon>Eukaryota</taxon>
        <taxon>Viridiplantae</taxon>
        <taxon>Streptophyta</taxon>
        <taxon>Embryophyta</taxon>
        <taxon>Tracheophyta</taxon>
        <taxon>Spermatophyta</taxon>
        <taxon>Magnoliopsida</taxon>
        <taxon>Liliopsida</taxon>
        <taxon>Araceae</taxon>
        <taxon>Lemnoideae</taxon>
        <taxon>Spirodela</taxon>
    </lineage>
</organism>
<dbReference type="PANTHER" id="PTHR31080:SF296">
    <property type="entry name" value="OS05G0360900 PROTEIN"/>
    <property type="match status" value="1"/>
</dbReference>
<feature type="signal peptide" evidence="3">
    <location>
        <begin position="1"/>
        <end position="15"/>
    </location>
</feature>